<dbReference type="PIRSF" id="PIRSF007663">
    <property type="entry name" value="UCP007663"/>
    <property type="match status" value="1"/>
</dbReference>
<evidence type="ECO:0000259" key="2">
    <source>
        <dbReference type="Pfam" id="PF14498"/>
    </source>
</evidence>
<reference evidence="5 6" key="1">
    <citation type="submission" date="2023-12" db="EMBL/GenBank/DDBJ databases">
        <title>Sinomonas terricola sp. nov, isolated from litchi orchard soil in Guangdong, PR China.</title>
        <authorList>
            <person name="Jiaxin W."/>
            <person name="Yang Z."/>
            <person name="Honghui Z."/>
        </authorList>
    </citation>
    <scope>NUCLEOTIDE SEQUENCE [LARGE SCALE GENOMIC DNA]</scope>
    <source>
        <strain evidence="5 6">JGH33</strain>
    </source>
</reference>
<feature type="domain" description="Alpha fucosidase A-like C-terminal" evidence="3">
    <location>
        <begin position="698"/>
        <end position="797"/>
    </location>
</feature>
<keyword evidence="5" id="KW-0378">Hydrolase</keyword>
<dbReference type="InterPro" id="IPR012341">
    <property type="entry name" value="6hp_glycosidase-like_sf"/>
</dbReference>
<dbReference type="InterPro" id="IPR054363">
    <property type="entry name" value="GH95_cat"/>
</dbReference>
<dbReference type="Pfam" id="PF21307">
    <property type="entry name" value="Glyco_hydro_95_C"/>
    <property type="match status" value="1"/>
</dbReference>
<gene>
    <name evidence="5" type="ORF">SPF06_10920</name>
</gene>
<protein>
    <submittedName>
        <fullName evidence="5">Glycoside hydrolase N-terminal domain-containing protein</fullName>
    </submittedName>
</protein>
<keyword evidence="6" id="KW-1185">Reference proteome</keyword>
<feature type="compositionally biased region" description="Polar residues" evidence="1">
    <location>
        <begin position="1"/>
        <end position="11"/>
    </location>
</feature>
<evidence type="ECO:0000313" key="6">
    <source>
        <dbReference type="Proteomes" id="UP001304769"/>
    </source>
</evidence>
<dbReference type="Proteomes" id="UP001304769">
    <property type="component" value="Unassembled WGS sequence"/>
</dbReference>
<proteinExistence type="predicted"/>
<dbReference type="Pfam" id="PF14498">
    <property type="entry name" value="Glyco_hyd_65N_2"/>
    <property type="match status" value="1"/>
</dbReference>
<dbReference type="Gene3D" id="1.50.10.10">
    <property type="match status" value="1"/>
</dbReference>
<dbReference type="InterPro" id="IPR049053">
    <property type="entry name" value="AFCA-like_C"/>
</dbReference>
<evidence type="ECO:0000256" key="1">
    <source>
        <dbReference type="SAM" id="MobiDB-lite"/>
    </source>
</evidence>
<feature type="region of interest" description="Disordered" evidence="1">
    <location>
        <begin position="1"/>
        <end position="22"/>
    </location>
</feature>
<dbReference type="InterPro" id="IPR008928">
    <property type="entry name" value="6-hairpin_glycosidase_sf"/>
</dbReference>
<dbReference type="InterPro" id="IPR016518">
    <property type="entry name" value="Alpha-L-fucosidase"/>
</dbReference>
<dbReference type="GO" id="GO:0016787">
    <property type="term" value="F:hydrolase activity"/>
    <property type="evidence" value="ECO:0007669"/>
    <property type="project" value="UniProtKB-KW"/>
</dbReference>
<dbReference type="SUPFAM" id="SSF48208">
    <property type="entry name" value="Six-hairpin glycosidases"/>
    <property type="match status" value="1"/>
</dbReference>
<feature type="domain" description="Glycosyl hydrolase family 95 N-terminal" evidence="2">
    <location>
        <begin position="36"/>
        <end position="273"/>
    </location>
</feature>
<name>A0ABU5T6U4_9MICC</name>
<dbReference type="InterPro" id="IPR027414">
    <property type="entry name" value="GH95_N_dom"/>
</dbReference>
<comment type="caution">
    <text evidence="5">The sequence shown here is derived from an EMBL/GenBank/DDBJ whole genome shotgun (WGS) entry which is preliminary data.</text>
</comment>
<dbReference type="PANTHER" id="PTHR31084:SF0">
    <property type="entry name" value="ALPHA-L-FUCOSIDASE 2"/>
    <property type="match status" value="1"/>
</dbReference>
<evidence type="ECO:0000259" key="4">
    <source>
        <dbReference type="Pfam" id="PF22124"/>
    </source>
</evidence>
<evidence type="ECO:0000313" key="5">
    <source>
        <dbReference type="EMBL" id="MEA5455234.1"/>
    </source>
</evidence>
<dbReference type="EMBL" id="JAYGGQ010000007">
    <property type="protein sequence ID" value="MEA5455234.1"/>
    <property type="molecule type" value="Genomic_DNA"/>
</dbReference>
<sequence length="820" mass="87896">MTQDESSSSERNAWHRPDRAGAISDSASVDDAATIVVTEPAACFTDAFLLGNGSFGATVYGGRCIETFDLNLDTVWSGGPLRDEGDVADPAVVDELRRAISDEDHVLADRLARRLQSSRWTQSYEPVGRLSWTWGDPSENGRYQRLLDLASAEARVENGGRHLTAFVSAPDKVLVAETTADVGAASAVFTSPHPVLREERFMTAGVEWVVAAGRAPAHVPPNYVTTETVRYGEEPVGPDAVASAGMGWAVVAAIVPGAAGGARLIAAVASGFRGYREPVSIDLDALTAEARALVEEALAAPRSELIARHRADYARLFDRVKLDLTPSGSASAVAAQRYFDLGRYLLISSSRPGTQAANLQGIWNIDVLPGWSSNYTTNINVQMNYWGAEVLDLGEVAQPLHALVSELADAGRVTARGRYGARGAAAHHNTDIWRFSAPVKGEPQWSNWSMGLSWLCALLGDRLDYRWSDEFARCLAEPAVRAAAEFVLDQLVEGEDRQLLVSPSTSPEHPFVHRGVVASVTAGATIDQELAHDVLSRYLQIAGRLAIAGDLVNQVRAAKETLHLPGTDAEGRIEEWLPGYSATELDHRHLSHLYGAYPGSRLTVTKTPAAFEAVRAALKSRLEHGGGYTGWSQAWVLCLAARLGETELAELSLSRLLGDLSSVSLLDLHPHQDWPGGNIFQIDGNFGAIAGIAELLMQSHDGAVSLLPTLPPSWASGSVRGLRARGGITVDITWANGELQAAELKASVPGPVVVELPETVHVELLDADHMSVPFVSVASPKGRHRIELTASAGGHYRLVRGHVCHDAGSVPRNPRESGEG</sequence>
<dbReference type="Pfam" id="PF22124">
    <property type="entry name" value="Glyco_hydro_95_cat"/>
    <property type="match status" value="1"/>
</dbReference>
<feature type="domain" description="Glycosyl hydrolase family 95 catalytic" evidence="4">
    <location>
        <begin position="303"/>
        <end position="696"/>
    </location>
</feature>
<accession>A0ABU5T6U4</accession>
<organism evidence="5 6">
    <name type="scientific">Sinomonas terricola</name>
    <dbReference type="NCBI Taxonomy" id="3110330"/>
    <lineage>
        <taxon>Bacteria</taxon>
        <taxon>Bacillati</taxon>
        <taxon>Actinomycetota</taxon>
        <taxon>Actinomycetes</taxon>
        <taxon>Micrococcales</taxon>
        <taxon>Micrococcaceae</taxon>
        <taxon>Sinomonas</taxon>
    </lineage>
</organism>
<evidence type="ECO:0000259" key="3">
    <source>
        <dbReference type="Pfam" id="PF21307"/>
    </source>
</evidence>
<dbReference type="RefSeq" id="WP_323279089.1">
    <property type="nucleotide sequence ID" value="NZ_JAYGGQ010000007.1"/>
</dbReference>
<dbReference type="PANTHER" id="PTHR31084">
    <property type="entry name" value="ALPHA-L-FUCOSIDASE 2"/>
    <property type="match status" value="1"/>
</dbReference>